<dbReference type="AlphaFoldDB" id="A0A2X0KFV3"/>
<keyword evidence="1" id="KW-0143">Chaperone</keyword>
<dbReference type="PRINTS" id="PR00625">
    <property type="entry name" value="JDOMAIN"/>
</dbReference>
<keyword evidence="3" id="KW-1133">Transmembrane helix</keyword>
<evidence type="ECO:0000256" key="1">
    <source>
        <dbReference type="ARBA" id="ARBA00023186"/>
    </source>
</evidence>
<feature type="domain" description="J" evidence="4">
    <location>
        <begin position="55"/>
        <end position="167"/>
    </location>
</feature>
<dbReference type="STRING" id="289078.A0A2X0KFV3"/>
<feature type="region of interest" description="Disordered" evidence="2">
    <location>
        <begin position="28"/>
        <end position="56"/>
    </location>
</feature>
<evidence type="ECO:0000256" key="3">
    <source>
        <dbReference type="SAM" id="Phobius"/>
    </source>
</evidence>
<dbReference type="PROSITE" id="PS00636">
    <property type="entry name" value="DNAJ_1"/>
    <property type="match status" value="1"/>
</dbReference>
<dbReference type="PANTHER" id="PTHR43096">
    <property type="entry name" value="DNAJ HOMOLOG 1, MITOCHONDRIAL-RELATED"/>
    <property type="match status" value="1"/>
</dbReference>
<accession>A0A2X0KFV3</accession>
<proteinExistence type="predicted"/>
<dbReference type="CDD" id="cd06257">
    <property type="entry name" value="DnaJ"/>
    <property type="match status" value="1"/>
</dbReference>
<evidence type="ECO:0000313" key="5">
    <source>
        <dbReference type="EMBL" id="SCZ88680.1"/>
    </source>
</evidence>
<dbReference type="EMBL" id="FMWP01000012">
    <property type="protein sequence ID" value="SCZ88680.1"/>
    <property type="molecule type" value="Genomic_DNA"/>
</dbReference>
<keyword evidence="3" id="KW-0812">Transmembrane</keyword>
<evidence type="ECO:0000259" key="4">
    <source>
        <dbReference type="PROSITE" id="PS50076"/>
    </source>
</evidence>
<evidence type="ECO:0000313" key="6">
    <source>
        <dbReference type="Proteomes" id="UP000249723"/>
    </source>
</evidence>
<feature type="region of interest" description="Disordered" evidence="2">
    <location>
        <begin position="164"/>
        <end position="258"/>
    </location>
</feature>
<dbReference type="Pfam" id="PF00226">
    <property type="entry name" value="DnaJ"/>
    <property type="match status" value="1"/>
</dbReference>
<dbReference type="InterPro" id="IPR001623">
    <property type="entry name" value="DnaJ_domain"/>
</dbReference>
<feature type="compositionally biased region" description="Polar residues" evidence="2">
    <location>
        <begin position="43"/>
        <end position="52"/>
    </location>
</feature>
<keyword evidence="3" id="KW-0472">Membrane</keyword>
<organism evidence="5 6">
    <name type="scientific">Microbotryum saponariae</name>
    <dbReference type="NCBI Taxonomy" id="289078"/>
    <lineage>
        <taxon>Eukaryota</taxon>
        <taxon>Fungi</taxon>
        <taxon>Dikarya</taxon>
        <taxon>Basidiomycota</taxon>
        <taxon>Pucciniomycotina</taxon>
        <taxon>Microbotryomycetes</taxon>
        <taxon>Microbotryales</taxon>
        <taxon>Microbotryaceae</taxon>
        <taxon>Microbotryum</taxon>
    </lineage>
</organism>
<dbReference type="PROSITE" id="PS50076">
    <property type="entry name" value="DNAJ_2"/>
    <property type="match status" value="1"/>
</dbReference>
<dbReference type="GO" id="GO:0042026">
    <property type="term" value="P:protein refolding"/>
    <property type="evidence" value="ECO:0007669"/>
    <property type="project" value="TreeGrafter"/>
</dbReference>
<protein>
    <submittedName>
        <fullName evidence="5">BZ3500_MvSof-1268-A1-R1_Chr2-1g04567 protein</fullName>
    </submittedName>
</protein>
<dbReference type="GO" id="GO:0005737">
    <property type="term" value="C:cytoplasm"/>
    <property type="evidence" value="ECO:0007669"/>
    <property type="project" value="TreeGrafter"/>
</dbReference>
<gene>
    <name evidence="5" type="ORF">BZ3500_MVSOF-1268-A1-R1_CHR2-1G04567</name>
</gene>
<dbReference type="InterPro" id="IPR036869">
    <property type="entry name" value="J_dom_sf"/>
</dbReference>
<dbReference type="SUPFAM" id="SSF46565">
    <property type="entry name" value="Chaperone J-domain"/>
    <property type="match status" value="1"/>
</dbReference>
<feature type="transmembrane region" description="Helical" evidence="3">
    <location>
        <begin position="324"/>
        <end position="344"/>
    </location>
</feature>
<dbReference type="OrthoDB" id="445556at2759"/>
<dbReference type="GO" id="GO:0051082">
    <property type="term" value="F:unfolded protein binding"/>
    <property type="evidence" value="ECO:0007669"/>
    <property type="project" value="TreeGrafter"/>
</dbReference>
<evidence type="ECO:0000256" key="2">
    <source>
        <dbReference type="SAM" id="MobiDB-lite"/>
    </source>
</evidence>
<name>A0A2X0KFV3_9BASI</name>
<dbReference type="Gene3D" id="1.10.287.110">
    <property type="entry name" value="DnaJ domain"/>
    <property type="match status" value="1"/>
</dbReference>
<keyword evidence="6" id="KW-1185">Reference proteome</keyword>
<dbReference type="Proteomes" id="UP000249723">
    <property type="component" value="Unassembled WGS sequence"/>
</dbReference>
<feature type="region of interest" description="Disordered" evidence="2">
    <location>
        <begin position="272"/>
        <end position="294"/>
    </location>
</feature>
<dbReference type="InterPro" id="IPR018253">
    <property type="entry name" value="DnaJ_domain_CS"/>
</dbReference>
<reference evidence="6" key="1">
    <citation type="submission" date="2016-10" db="EMBL/GenBank/DDBJ databases">
        <authorList>
            <person name="Jeantristanb JTB J.-T."/>
            <person name="Ricardo R."/>
        </authorList>
    </citation>
    <scope>NUCLEOTIDE SEQUENCE [LARGE SCALE GENOMIC DNA]</scope>
</reference>
<dbReference type="PANTHER" id="PTHR43096:SF52">
    <property type="entry name" value="DNAJ HOMOLOG 1, MITOCHONDRIAL-RELATED"/>
    <property type="match status" value="1"/>
</dbReference>
<sequence length="356" mass="39096">MRPRTPLLTSLLPIPNLSRHLSILTSGTTPACATTPRRRCRPFSSSTRSLANEQDHYANLGVSRSASRNEIKDKFYEVSSSTRSVDRVDARRRRGESLPLVADGVLWSATDSTLFPHLRQLSRKYHPDAPSVSSESIESRTARFQTLSQSYSVLSDDTSRRQYDATLGGSASSPFGSRPRYSSGAAHEVGRSGFGGGSGAAWSWTSAENEARRERANYAWGHPTRTRKNPRNDGHYQEYTQAGSGSGNPFHPNRDTRTSDEHFQTFAAREARMRGRGPAPMSAKAGFNSSGSSRFSTGTASFGAKADEENRLINDSSTKRTGQVALVFLTTFVIAISFSGNNRVSSTMPTNDKRRR</sequence>